<dbReference type="OrthoDB" id="40134at2759"/>
<keyword evidence="6" id="KW-0029">Amino-acid transport</keyword>
<feature type="transmembrane region" description="Helical" evidence="11">
    <location>
        <begin position="393"/>
        <end position="413"/>
    </location>
</feature>
<dbReference type="EMBL" id="RXIC02000019">
    <property type="protein sequence ID" value="KAB1225319.1"/>
    <property type="molecule type" value="Genomic_DNA"/>
</dbReference>
<evidence type="ECO:0000256" key="10">
    <source>
        <dbReference type="ARBA" id="ARBA00045588"/>
    </source>
</evidence>
<feature type="transmembrane region" description="Helical" evidence="11">
    <location>
        <begin position="370"/>
        <end position="387"/>
    </location>
</feature>
<dbReference type="PANTHER" id="PTHR48017">
    <property type="entry name" value="OS05G0424000 PROTEIN-RELATED"/>
    <property type="match status" value="1"/>
</dbReference>
<feature type="transmembrane region" description="Helical" evidence="11">
    <location>
        <begin position="67"/>
        <end position="99"/>
    </location>
</feature>
<feature type="domain" description="Amino acid transporter transmembrane" evidence="12">
    <location>
        <begin position="43"/>
        <end position="449"/>
    </location>
</feature>
<feature type="transmembrane region" description="Helical" evidence="11">
    <location>
        <begin position="127"/>
        <end position="147"/>
    </location>
</feature>
<evidence type="ECO:0000259" key="12">
    <source>
        <dbReference type="Pfam" id="PF01490"/>
    </source>
</evidence>
<keyword evidence="8 11" id="KW-0472">Membrane</keyword>
<evidence type="ECO:0000256" key="8">
    <source>
        <dbReference type="ARBA" id="ARBA00023136"/>
    </source>
</evidence>
<keyword evidence="5" id="KW-0769">Symport</keyword>
<evidence type="ECO:0000256" key="7">
    <source>
        <dbReference type="ARBA" id="ARBA00022989"/>
    </source>
</evidence>
<gene>
    <name evidence="13" type="ORF">CJ030_MR1G015639</name>
</gene>
<evidence type="ECO:0000256" key="2">
    <source>
        <dbReference type="ARBA" id="ARBA00005590"/>
    </source>
</evidence>
<evidence type="ECO:0000256" key="1">
    <source>
        <dbReference type="ARBA" id="ARBA00004127"/>
    </source>
</evidence>
<comment type="subcellular location">
    <subcellularLocation>
        <location evidence="1">Endomembrane system</location>
        <topology evidence="1">Multi-pass membrane protein</topology>
    </subcellularLocation>
</comment>
<organism evidence="13 14">
    <name type="scientific">Morella rubra</name>
    <name type="common">Chinese bayberry</name>
    <dbReference type="NCBI Taxonomy" id="262757"/>
    <lineage>
        <taxon>Eukaryota</taxon>
        <taxon>Viridiplantae</taxon>
        <taxon>Streptophyta</taxon>
        <taxon>Embryophyta</taxon>
        <taxon>Tracheophyta</taxon>
        <taxon>Spermatophyta</taxon>
        <taxon>Magnoliopsida</taxon>
        <taxon>eudicotyledons</taxon>
        <taxon>Gunneridae</taxon>
        <taxon>Pentapetalae</taxon>
        <taxon>rosids</taxon>
        <taxon>fabids</taxon>
        <taxon>Fagales</taxon>
        <taxon>Myricaceae</taxon>
        <taxon>Morella</taxon>
    </lineage>
</organism>
<evidence type="ECO:0000313" key="13">
    <source>
        <dbReference type="EMBL" id="KAB1225319.1"/>
    </source>
</evidence>
<dbReference type="GO" id="GO:0006865">
    <property type="term" value="P:amino acid transport"/>
    <property type="evidence" value="ECO:0007669"/>
    <property type="project" value="UniProtKB-KW"/>
</dbReference>
<keyword evidence="3" id="KW-0813">Transport</keyword>
<evidence type="ECO:0000256" key="5">
    <source>
        <dbReference type="ARBA" id="ARBA00022847"/>
    </source>
</evidence>
<dbReference type="GO" id="GO:0012505">
    <property type="term" value="C:endomembrane system"/>
    <property type="evidence" value="ECO:0007669"/>
    <property type="project" value="UniProtKB-SubCell"/>
</dbReference>
<evidence type="ECO:0000256" key="4">
    <source>
        <dbReference type="ARBA" id="ARBA00022692"/>
    </source>
</evidence>
<feature type="transmembrane region" description="Helical" evidence="11">
    <location>
        <begin position="196"/>
        <end position="216"/>
    </location>
</feature>
<evidence type="ECO:0000256" key="9">
    <source>
        <dbReference type="ARBA" id="ARBA00023294"/>
    </source>
</evidence>
<feature type="transmembrane region" description="Helical" evidence="11">
    <location>
        <begin position="276"/>
        <end position="296"/>
    </location>
</feature>
<comment type="similarity">
    <text evidence="2">Belongs to the amino acid/polyamine transporter 2 family. Amino acid/auxin permease (AAAP) (TC 2.A.18.1) subfamily.</text>
</comment>
<evidence type="ECO:0000256" key="6">
    <source>
        <dbReference type="ARBA" id="ARBA00022970"/>
    </source>
</evidence>
<dbReference type="Proteomes" id="UP000516437">
    <property type="component" value="Chromosome 1"/>
</dbReference>
<name>A0A6A1WJ07_9ROSI</name>
<feature type="transmembrane region" description="Helical" evidence="11">
    <location>
        <begin position="425"/>
        <end position="449"/>
    </location>
</feature>
<comment type="function">
    <text evidence="10">Carrier protein involved in proton-driven auxin influx. Mediates the formation of auxin gradient from developing leaves (site of auxin biosynthesis) to tips by contributing to the loading of auxin in vascular tissues and facilitating acropetal (base to tip) auxin transport within inner tissues of the root apex, and basipetal (tip to base) auxin transport within outer tissues of the root apex. May be involved in lateral roots and nodules formation.</text>
</comment>
<accession>A0A6A1WJ07</accession>
<dbReference type="InterPro" id="IPR013057">
    <property type="entry name" value="AA_transpt_TM"/>
</dbReference>
<evidence type="ECO:0000313" key="14">
    <source>
        <dbReference type="Proteomes" id="UP000516437"/>
    </source>
</evidence>
<dbReference type="GO" id="GO:0015293">
    <property type="term" value="F:symporter activity"/>
    <property type="evidence" value="ECO:0007669"/>
    <property type="project" value="UniProtKB-KW"/>
</dbReference>
<dbReference type="Pfam" id="PF01490">
    <property type="entry name" value="Aa_trans"/>
    <property type="match status" value="1"/>
</dbReference>
<keyword evidence="14" id="KW-1185">Reference proteome</keyword>
<keyword evidence="4 11" id="KW-0812">Transmembrane</keyword>
<sequence length="462" mass="49873">MGSEVPVVPANASTTSIDKENGVMKLADPTELDAGALFVLKSEGSWLHCGYHLTTSVVSPALLSLPFALALLGWVSGLICLTLGALVTFYSYTLLSVVLEHHAKLGQRQLRYRDMARDILGPRWGKYLAGPLQLGLCSGGAVAQILLGGQSLHFVYMLSSQNGTMKLIHFIFLFGILMLFLAQFPSFHSLRHINLVSLIVCLAYGSCATAGAILIGNSKSAPTKDYSVSGTEEHRSFGTFTAISIIISTYGCAVLPQIQATIAPPVKSKMLKGLCICYAVTVTTYFSTAISGYWAFGNQAMGKGVLANFMGADQKPLLPTWFLLMTNVFILFQVSASTLVFFQPINEELEKTFADPNRDQFSARNVVPRVIFRSIAVIIATLIASMLPFFGDIVAVIGAFACIPLDLILPMVFYNVTFKPSKHSLIFGVNTFIAIVSAVLTIGGAVASIRQLVLDSKTHHLV</sequence>
<dbReference type="AlphaFoldDB" id="A0A6A1WJ07"/>
<evidence type="ECO:0000256" key="3">
    <source>
        <dbReference type="ARBA" id="ARBA00022448"/>
    </source>
</evidence>
<feature type="transmembrane region" description="Helical" evidence="11">
    <location>
        <begin position="236"/>
        <end position="255"/>
    </location>
</feature>
<feature type="transmembrane region" description="Helical" evidence="11">
    <location>
        <begin position="167"/>
        <end position="184"/>
    </location>
</feature>
<keyword evidence="9" id="KW-0927">Auxin signaling pathway</keyword>
<evidence type="ECO:0000256" key="11">
    <source>
        <dbReference type="SAM" id="Phobius"/>
    </source>
</evidence>
<keyword evidence="7 11" id="KW-1133">Transmembrane helix</keyword>
<comment type="caution">
    <text evidence="13">The sequence shown here is derived from an EMBL/GenBank/DDBJ whole genome shotgun (WGS) entry which is preliminary data.</text>
</comment>
<reference evidence="13 14" key="1">
    <citation type="journal article" date="2019" name="Plant Biotechnol. J.">
        <title>The red bayberry genome and genetic basis of sex determination.</title>
        <authorList>
            <person name="Jia H.M."/>
            <person name="Jia H.J."/>
            <person name="Cai Q.L."/>
            <person name="Wang Y."/>
            <person name="Zhao H.B."/>
            <person name="Yang W.F."/>
            <person name="Wang G.Y."/>
            <person name="Li Y.H."/>
            <person name="Zhan D.L."/>
            <person name="Shen Y.T."/>
            <person name="Niu Q.F."/>
            <person name="Chang L."/>
            <person name="Qiu J."/>
            <person name="Zhao L."/>
            <person name="Xie H.B."/>
            <person name="Fu W.Y."/>
            <person name="Jin J."/>
            <person name="Li X.W."/>
            <person name="Jiao Y."/>
            <person name="Zhou C.C."/>
            <person name="Tu T."/>
            <person name="Chai C.Y."/>
            <person name="Gao J.L."/>
            <person name="Fan L.J."/>
            <person name="van de Weg E."/>
            <person name="Wang J.Y."/>
            <person name="Gao Z.S."/>
        </authorList>
    </citation>
    <scope>NUCLEOTIDE SEQUENCE [LARGE SCALE GENOMIC DNA]</scope>
    <source>
        <tissue evidence="13">Leaves</tissue>
    </source>
</reference>
<proteinExistence type="inferred from homology"/>
<protein>
    <submittedName>
        <fullName evidence="13">GABA transporter 1</fullName>
    </submittedName>
</protein>
<dbReference type="GO" id="GO:0009734">
    <property type="term" value="P:auxin-activated signaling pathway"/>
    <property type="evidence" value="ECO:0007669"/>
    <property type="project" value="UniProtKB-KW"/>
</dbReference>
<feature type="transmembrane region" description="Helical" evidence="11">
    <location>
        <begin position="316"/>
        <end position="342"/>
    </location>
</feature>